<sequence length="84" mass="8670">MRVGELSKDTVDKGVLEPETPPQGRGPPSDTSDSGGPSGGSRAQRWDPERYQAASGERSERGAGDSARAGDSTRRGGRGPSCLA</sequence>
<organism evidence="2 3">
    <name type="scientific">Camelus dromedarius</name>
    <name type="common">Dromedary</name>
    <name type="synonym">Arabian camel</name>
    <dbReference type="NCBI Taxonomy" id="9838"/>
    <lineage>
        <taxon>Eukaryota</taxon>
        <taxon>Metazoa</taxon>
        <taxon>Chordata</taxon>
        <taxon>Craniata</taxon>
        <taxon>Vertebrata</taxon>
        <taxon>Euteleostomi</taxon>
        <taxon>Mammalia</taxon>
        <taxon>Eutheria</taxon>
        <taxon>Laurasiatheria</taxon>
        <taxon>Artiodactyla</taxon>
        <taxon>Tylopoda</taxon>
        <taxon>Camelidae</taxon>
        <taxon>Camelus</taxon>
    </lineage>
</organism>
<accession>A0A5N4E559</accession>
<dbReference type="EMBL" id="JWIN03000005">
    <property type="protein sequence ID" value="KAB1278420.1"/>
    <property type="molecule type" value="Genomic_DNA"/>
</dbReference>
<protein>
    <submittedName>
        <fullName evidence="2">Uncharacterized protein</fullName>
    </submittedName>
</protein>
<evidence type="ECO:0000313" key="3">
    <source>
        <dbReference type="Proteomes" id="UP000299084"/>
    </source>
</evidence>
<feature type="compositionally biased region" description="Low complexity" evidence="1">
    <location>
        <begin position="26"/>
        <end position="35"/>
    </location>
</feature>
<keyword evidence="3" id="KW-1185">Reference proteome</keyword>
<name>A0A5N4E559_CAMDR</name>
<feature type="compositionally biased region" description="Basic and acidic residues" evidence="1">
    <location>
        <begin position="1"/>
        <end position="16"/>
    </location>
</feature>
<gene>
    <name evidence="2" type="ORF">Cadr_000007394</name>
</gene>
<feature type="region of interest" description="Disordered" evidence="1">
    <location>
        <begin position="1"/>
        <end position="84"/>
    </location>
</feature>
<evidence type="ECO:0000256" key="1">
    <source>
        <dbReference type="SAM" id="MobiDB-lite"/>
    </source>
</evidence>
<evidence type="ECO:0000313" key="2">
    <source>
        <dbReference type="EMBL" id="KAB1278420.1"/>
    </source>
</evidence>
<dbReference type="AlphaFoldDB" id="A0A5N4E559"/>
<reference evidence="2 3" key="1">
    <citation type="journal article" date="2019" name="Mol. Ecol. Resour.">
        <title>Improving Illumina assemblies with Hi-C and long reads: an example with the North African dromedary.</title>
        <authorList>
            <person name="Elbers J.P."/>
            <person name="Rogers M.F."/>
            <person name="Perelman P.L."/>
            <person name="Proskuryakova A.A."/>
            <person name="Serdyukova N.A."/>
            <person name="Johnson W.E."/>
            <person name="Horin P."/>
            <person name="Corander J."/>
            <person name="Murphy D."/>
            <person name="Burger P.A."/>
        </authorList>
    </citation>
    <scope>NUCLEOTIDE SEQUENCE [LARGE SCALE GENOMIC DNA]</scope>
    <source>
        <strain evidence="2">Drom800</strain>
        <tissue evidence="2">Blood</tissue>
    </source>
</reference>
<comment type="caution">
    <text evidence="2">The sequence shown here is derived from an EMBL/GenBank/DDBJ whole genome shotgun (WGS) entry which is preliminary data.</text>
</comment>
<proteinExistence type="predicted"/>
<dbReference type="Proteomes" id="UP000299084">
    <property type="component" value="Unassembled WGS sequence"/>
</dbReference>